<dbReference type="AlphaFoldDB" id="A0A131Y874"/>
<feature type="compositionally biased region" description="Basic residues" evidence="1">
    <location>
        <begin position="73"/>
        <end position="92"/>
    </location>
</feature>
<name>A0A131Y874_IXORI</name>
<proteinExistence type="evidence at transcript level"/>
<dbReference type="EMBL" id="GEFM01000132">
    <property type="protein sequence ID" value="JAP75664.1"/>
    <property type="molecule type" value="mRNA"/>
</dbReference>
<feature type="region of interest" description="Disordered" evidence="1">
    <location>
        <begin position="24"/>
        <end position="98"/>
    </location>
</feature>
<evidence type="ECO:0000313" key="2">
    <source>
        <dbReference type="EMBL" id="JAP75664.1"/>
    </source>
</evidence>
<protein>
    <submittedName>
        <fullName evidence="2">Uncharacterized protein</fullName>
    </submittedName>
</protein>
<sequence length="116" mass="13139">MPAYTTAATRADPRSMEETRTGLLRNHATINSPPSIAIAATTHSSTARRRNHITATPTNPLLIQPRTRTTTSRLHHRKTKKKKKMKRQKRILHNNGPQYLSRSTAHACSFECRTID</sequence>
<organism evidence="2">
    <name type="scientific">Ixodes ricinus</name>
    <name type="common">Common tick</name>
    <name type="synonym">Acarus ricinus</name>
    <dbReference type="NCBI Taxonomy" id="34613"/>
    <lineage>
        <taxon>Eukaryota</taxon>
        <taxon>Metazoa</taxon>
        <taxon>Ecdysozoa</taxon>
        <taxon>Arthropoda</taxon>
        <taxon>Chelicerata</taxon>
        <taxon>Arachnida</taxon>
        <taxon>Acari</taxon>
        <taxon>Parasitiformes</taxon>
        <taxon>Ixodida</taxon>
        <taxon>Ixodoidea</taxon>
        <taxon>Ixodidae</taxon>
        <taxon>Ixodinae</taxon>
        <taxon>Ixodes</taxon>
    </lineage>
</organism>
<accession>A0A131Y874</accession>
<evidence type="ECO:0000256" key="1">
    <source>
        <dbReference type="SAM" id="MobiDB-lite"/>
    </source>
</evidence>
<feature type="compositionally biased region" description="Low complexity" evidence="1">
    <location>
        <begin position="35"/>
        <end position="45"/>
    </location>
</feature>
<reference evidence="2" key="1">
    <citation type="submission" date="2016-02" db="EMBL/GenBank/DDBJ databases">
        <title>RNAseq analyses of the midgut from blood- or serum-fed Ixodes ricinus ticks.</title>
        <authorList>
            <person name="Perner J."/>
            <person name="Provaznik J."/>
            <person name="Schrenkova J."/>
            <person name="Urbanova V."/>
            <person name="Ribeiro J.M."/>
            <person name="Kopacek P."/>
        </authorList>
    </citation>
    <scope>NUCLEOTIDE SEQUENCE</scope>
    <source>
        <tissue evidence="2">Gut</tissue>
    </source>
</reference>